<feature type="compositionally biased region" description="Basic and acidic residues" evidence="1">
    <location>
        <begin position="240"/>
        <end position="260"/>
    </location>
</feature>
<feature type="region of interest" description="Disordered" evidence="1">
    <location>
        <begin position="173"/>
        <end position="391"/>
    </location>
</feature>
<keyword evidence="4" id="KW-1185">Reference proteome</keyword>
<protein>
    <submittedName>
        <fullName evidence="3">Signal peptide containing protein, putative</fullName>
    </submittedName>
</protein>
<keyword evidence="2" id="KW-0732">Signal</keyword>
<comment type="caution">
    <text evidence="3">The sequence shown here is derived from an EMBL/GenBank/DDBJ whole genome shotgun (WGS) entry which is preliminary data.</text>
</comment>
<accession>A0AAV4LSQ0</accession>
<feature type="signal peptide" evidence="2">
    <location>
        <begin position="1"/>
        <end position="21"/>
    </location>
</feature>
<feature type="chain" id="PRO_5043719247" evidence="2">
    <location>
        <begin position="22"/>
        <end position="418"/>
    </location>
</feature>
<evidence type="ECO:0000256" key="1">
    <source>
        <dbReference type="SAM" id="MobiDB-lite"/>
    </source>
</evidence>
<organism evidence="3 4">
    <name type="scientific">Babesia caballi</name>
    <dbReference type="NCBI Taxonomy" id="5871"/>
    <lineage>
        <taxon>Eukaryota</taxon>
        <taxon>Sar</taxon>
        <taxon>Alveolata</taxon>
        <taxon>Apicomplexa</taxon>
        <taxon>Aconoidasida</taxon>
        <taxon>Piroplasmida</taxon>
        <taxon>Babesiidae</taxon>
        <taxon>Babesia</taxon>
    </lineage>
</organism>
<dbReference type="Proteomes" id="UP001497744">
    <property type="component" value="Unassembled WGS sequence"/>
</dbReference>
<sequence length="418" mass="43497">MMILIAIAVCLGAPHWGGAEAVSLRGDFPRYHAPAMLETGQTKWQSTSAPLSDGGAASNAKRELQELKDAVDFQMAKFIKTIDEKLGVAKEGLSAAELESLVALHEKIVDKVRDIQATIKSKCDGLAEEVQEKEGDDVHAGDLAMVRDAKKRIEQFVNDGLEALGASLGELTKESSASAKSQPKKTEKQAGDAGGRANGDDDNAGSAEDKRNESDADAAPVRNGQSLVEMGRGGAGVEPVSDKAADQGKEKKIANSDDGTRSNNSRNGGVADGSKGGDGDHPTRGGKSAAATADGKAAEKRTSPQKTRKGVDISRRASKGRSTGYKSPERQAGGETGRINENRNIHTSTADAAGGGTPDSGETSSSTHPTAHTSTKGEETGQADDLAKAPPTAVTRAVKAYLDDLSAESSKLIDKIRL</sequence>
<gene>
    <name evidence="3" type="ORF">BcabD6B2_24590</name>
</gene>
<name>A0AAV4LSQ0_BABCB</name>
<feature type="compositionally biased region" description="Low complexity" evidence="1">
    <location>
        <begin position="285"/>
        <end position="295"/>
    </location>
</feature>
<dbReference type="EMBL" id="BPLF01000002">
    <property type="protein sequence ID" value="GIX63024.1"/>
    <property type="molecule type" value="Genomic_DNA"/>
</dbReference>
<proteinExistence type="predicted"/>
<dbReference type="RefSeq" id="XP_067715093.1">
    <property type="nucleotide sequence ID" value="XM_067858992.1"/>
</dbReference>
<dbReference type="AlphaFoldDB" id="A0AAV4LSQ0"/>
<evidence type="ECO:0000313" key="3">
    <source>
        <dbReference type="EMBL" id="GIX63024.1"/>
    </source>
</evidence>
<evidence type="ECO:0000256" key="2">
    <source>
        <dbReference type="SAM" id="SignalP"/>
    </source>
</evidence>
<dbReference type="GeneID" id="94194505"/>
<reference evidence="3 4" key="1">
    <citation type="submission" date="2021-06" db="EMBL/GenBank/DDBJ databases">
        <title>Genome sequence of Babesia caballi.</title>
        <authorList>
            <person name="Yamagishi J."/>
            <person name="Kidaka T."/>
            <person name="Ochi A."/>
        </authorList>
    </citation>
    <scope>NUCLEOTIDE SEQUENCE [LARGE SCALE GENOMIC DNA]</scope>
    <source>
        <strain evidence="3">USDA-D6B2</strain>
    </source>
</reference>
<evidence type="ECO:0000313" key="4">
    <source>
        <dbReference type="Proteomes" id="UP001497744"/>
    </source>
</evidence>
<feature type="compositionally biased region" description="Low complexity" evidence="1">
    <location>
        <begin position="363"/>
        <end position="374"/>
    </location>
</feature>